<evidence type="ECO:0000313" key="1">
    <source>
        <dbReference type="EMBL" id="CAF3291052.1"/>
    </source>
</evidence>
<comment type="caution">
    <text evidence="1">The sequence shown here is derived from an EMBL/GenBank/DDBJ whole genome shotgun (WGS) entry which is preliminary data.</text>
</comment>
<keyword evidence="4" id="KW-1185">Reference proteome</keyword>
<dbReference type="PANTHER" id="PTHR23065">
    <property type="entry name" value="PROLINE-SERINE-THREONINE PHOSPHATASE INTERACTING PROTEIN 1"/>
    <property type="match status" value="1"/>
</dbReference>
<gene>
    <name evidence="1" type="ORF">TIS948_LOCUS17542</name>
    <name evidence="2" type="ORF">UJA718_LOCUS31584</name>
</gene>
<dbReference type="Proteomes" id="UP000663825">
    <property type="component" value="Unassembled WGS sequence"/>
</dbReference>
<sequence>MSQSISYLSTMQCILPQSPTTPERFLSNPYYGKSFCEPDQYKVAINRCEDGFTSCELALEMLKDLVNELERCSKSLQLKTNRVVWLESVKAIEKLAERTDDIADNIKKNVIDELVNYKKFSYDKSFRHVKTAKDEAKVAYHHTSGKLHRAKRAEDITSSDVSSSDEEKNKAKSCVDRYEKEKEKCKNVYAKLINDMESKKSAYQGEMFKILGRADDFERKRLEHFKLMFTALQQVTSIENDTRHTEMLEKFQRAISKHNADSDIEFFNKNYGCETRTKWPDFEDVHQ</sequence>
<evidence type="ECO:0000313" key="3">
    <source>
        <dbReference type="Proteomes" id="UP000663825"/>
    </source>
</evidence>
<dbReference type="OrthoDB" id="10030904at2759"/>
<proteinExistence type="predicted"/>
<accession>A0A817SHG5</accession>
<dbReference type="GO" id="GO:0005886">
    <property type="term" value="C:plasma membrane"/>
    <property type="evidence" value="ECO:0007669"/>
    <property type="project" value="TreeGrafter"/>
</dbReference>
<name>A0A817SHG5_9BILA</name>
<dbReference type="Gene3D" id="1.20.1270.60">
    <property type="entry name" value="Arfaptin homology (AH) domain/BAR domain"/>
    <property type="match status" value="1"/>
</dbReference>
<dbReference type="AlphaFoldDB" id="A0A817SHG5"/>
<evidence type="ECO:0000313" key="2">
    <source>
        <dbReference type="EMBL" id="CAF4612683.1"/>
    </source>
</evidence>
<dbReference type="GO" id="GO:0005768">
    <property type="term" value="C:endosome"/>
    <property type="evidence" value="ECO:0007669"/>
    <property type="project" value="TreeGrafter"/>
</dbReference>
<dbReference type="GO" id="GO:0097320">
    <property type="term" value="P:plasma membrane tubulation"/>
    <property type="evidence" value="ECO:0007669"/>
    <property type="project" value="TreeGrafter"/>
</dbReference>
<dbReference type="EMBL" id="CAJNXB010003009">
    <property type="protein sequence ID" value="CAF3291052.1"/>
    <property type="molecule type" value="Genomic_DNA"/>
</dbReference>
<dbReference type="PANTHER" id="PTHR23065:SF11">
    <property type="entry name" value="SYNDAPIN, ISOFORM C"/>
    <property type="match status" value="1"/>
</dbReference>
<dbReference type="SUPFAM" id="SSF103657">
    <property type="entry name" value="BAR/IMD domain-like"/>
    <property type="match status" value="1"/>
</dbReference>
<dbReference type="GO" id="GO:0030100">
    <property type="term" value="P:regulation of endocytosis"/>
    <property type="evidence" value="ECO:0007669"/>
    <property type="project" value="TreeGrafter"/>
</dbReference>
<dbReference type="InterPro" id="IPR027267">
    <property type="entry name" value="AH/BAR_dom_sf"/>
</dbReference>
<protein>
    <recommendedName>
        <fullName evidence="5">F-BAR domain-containing protein</fullName>
    </recommendedName>
</protein>
<dbReference type="GO" id="GO:0007010">
    <property type="term" value="P:cytoskeleton organization"/>
    <property type="evidence" value="ECO:0007669"/>
    <property type="project" value="TreeGrafter"/>
</dbReference>
<dbReference type="EMBL" id="CAJOBP010026302">
    <property type="protein sequence ID" value="CAF4612683.1"/>
    <property type="molecule type" value="Genomic_DNA"/>
</dbReference>
<evidence type="ECO:0000313" key="4">
    <source>
        <dbReference type="Proteomes" id="UP000663873"/>
    </source>
</evidence>
<dbReference type="Proteomes" id="UP000663873">
    <property type="component" value="Unassembled WGS sequence"/>
</dbReference>
<evidence type="ECO:0008006" key="5">
    <source>
        <dbReference type="Google" id="ProtNLM"/>
    </source>
</evidence>
<dbReference type="GO" id="GO:0005543">
    <property type="term" value="F:phospholipid binding"/>
    <property type="evidence" value="ECO:0007669"/>
    <property type="project" value="TreeGrafter"/>
</dbReference>
<reference evidence="1" key="1">
    <citation type="submission" date="2021-02" db="EMBL/GenBank/DDBJ databases">
        <authorList>
            <person name="Nowell W R."/>
        </authorList>
    </citation>
    <scope>NUCLEOTIDE SEQUENCE</scope>
</reference>
<organism evidence="1 3">
    <name type="scientific">Rotaria socialis</name>
    <dbReference type="NCBI Taxonomy" id="392032"/>
    <lineage>
        <taxon>Eukaryota</taxon>
        <taxon>Metazoa</taxon>
        <taxon>Spiralia</taxon>
        <taxon>Gnathifera</taxon>
        <taxon>Rotifera</taxon>
        <taxon>Eurotatoria</taxon>
        <taxon>Bdelloidea</taxon>
        <taxon>Philodinida</taxon>
        <taxon>Philodinidae</taxon>
        <taxon>Rotaria</taxon>
    </lineage>
</organism>